<dbReference type="EMBL" id="JBEQCT010000002">
    <property type="protein sequence ID" value="MFM2484474.1"/>
    <property type="molecule type" value="Genomic_DNA"/>
</dbReference>
<dbReference type="Gene3D" id="3.40.50.1820">
    <property type="entry name" value="alpha/beta hydrolase"/>
    <property type="match status" value="1"/>
</dbReference>
<evidence type="ECO:0000256" key="2">
    <source>
        <dbReference type="ARBA" id="ARBA00022801"/>
    </source>
</evidence>
<organism evidence="5 6">
    <name type="scientific">Celerinatantimonas yamalensis</name>
    <dbReference type="NCBI Taxonomy" id="559956"/>
    <lineage>
        <taxon>Bacteria</taxon>
        <taxon>Pseudomonadati</taxon>
        <taxon>Pseudomonadota</taxon>
        <taxon>Gammaproteobacteria</taxon>
        <taxon>Celerinatantimonadaceae</taxon>
        <taxon>Celerinatantimonas</taxon>
    </lineage>
</organism>
<keyword evidence="2 3" id="KW-0378">Hydrolase</keyword>
<sequence>MGIIKWSIVAAVFFCSVVNAFARAPLVQLPSGQIEGLRQNGVDRFLGIRYAKAPEGKRRWQLPQLASLTGTYKAIQEGAVCPQWQDGKLTGQEDCLNLDIYRPHQGQSLPVLVYIHGGNNQTGKANEFNPAALAQALNAVIVQINYRLGVLGFNPLQALKTKNLQQASGNFGLLDQRAALMWVHQHIGAFGGNPKQVTVAGFSAGGRDVMAMLISPLFKGQFQRAIVFSGGMTTAGVAQSQQVFLNAFAPLVVADKIKPTLQQAKDWLHQGGKAVVQYLQQLSLQRLVMLMNNAGIRMNVFPHLYRDGHVLPKQGFQTTTYQSVPVIMLSGQTEFSIFALNDPYFAKAWHDGSLLNTPSLLQQYQFVKHYGGQLYSLFNVQQSAQQMYAHYRAPIYGTEVQLGNDPYVTPGVQMGLLGAFHGIFMPLLDHNWNRHFLGDAFQQPGALALSKYFRRYLANFIRSGNPNGAGLVPWLRWTPKHDQQGQALLMLNANLHKAVINMSSKSYDQQNLIVAMKQDHQLPNAIKLQLIHKVLDGRWFSHALDQSFDSPSLWPAVQK</sequence>
<evidence type="ECO:0000256" key="1">
    <source>
        <dbReference type="ARBA" id="ARBA00005964"/>
    </source>
</evidence>
<comment type="caution">
    <text evidence="5">The sequence shown here is derived from an EMBL/GenBank/DDBJ whole genome shotgun (WGS) entry which is preliminary data.</text>
</comment>
<evidence type="ECO:0000259" key="4">
    <source>
        <dbReference type="Pfam" id="PF00135"/>
    </source>
</evidence>
<dbReference type="Proteomes" id="UP001629953">
    <property type="component" value="Unassembled WGS sequence"/>
</dbReference>
<dbReference type="PANTHER" id="PTHR11559">
    <property type="entry name" value="CARBOXYLESTERASE"/>
    <property type="match status" value="1"/>
</dbReference>
<dbReference type="RefSeq" id="WP_408622652.1">
    <property type="nucleotide sequence ID" value="NZ_JBEQCT010000002.1"/>
</dbReference>
<comment type="similarity">
    <text evidence="1 3">Belongs to the type-B carboxylesterase/lipase family.</text>
</comment>
<dbReference type="InterPro" id="IPR019826">
    <property type="entry name" value="Carboxylesterase_B_AS"/>
</dbReference>
<proteinExistence type="inferred from homology"/>
<evidence type="ECO:0000313" key="5">
    <source>
        <dbReference type="EMBL" id="MFM2484474.1"/>
    </source>
</evidence>
<dbReference type="PROSITE" id="PS00122">
    <property type="entry name" value="CARBOXYLESTERASE_B_1"/>
    <property type="match status" value="1"/>
</dbReference>
<dbReference type="InterPro" id="IPR029058">
    <property type="entry name" value="AB_hydrolase_fold"/>
</dbReference>
<reference evidence="5 6" key="1">
    <citation type="journal article" date="2013" name="Int. J. Syst. Evol. Microbiol.">
        <title>Celerinatantimonas yamalensis sp. nov., a cold-adapted diazotrophic bacterium from a cold permafrost brine.</title>
        <authorList>
            <person name="Shcherbakova V."/>
            <person name="Chuvilskaya N."/>
            <person name="Rivkina E."/>
            <person name="Demidov N."/>
            <person name="Uchaeva V."/>
            <person name="Suetin S."/>
            <person name="Suzina N."/>
            <person name="Gilichinsky D."/>
        </authorList>
    </citation>
    <scope>NUCLEOTIDE SEQUENCE [LARGE SCALE GENOMIC DNA]</scope>
    <source>
        <strain evidence="5 6">C7</strain>
    </source>
</reference>
<evidence type="ECO:0000313" key="6">
    <source>
        <dbReference type="Proteomes" id="UP001629953"/>
    </source>
</evidence>
<dbReference type="Pfam" id="PF00135">
    <property type="entry name" value="COesterase"/>
    <property type="match status" value="1"/>
</dbReference>
<evidence type="ECO:0000256" key="3">
    <source>
        <dbReference type="RuleBase" id="RU361235"/>
    </source>
</evidence>
<dbReference type="EC" id="3.1.1.-" evidence="3"/>
<gene>
    <name evidence="5" type="ORF">ABUE30_05240</name>
</gene>
<dbReference type="InterPro" id="IPR050309">
    <property type="entry name" value="Type-B_Carboxylest/Lipase"/>
</dbReference>
<dbReference type="SUPFAM" id="SSF53474">
    <property type="entry name" value="alpha/beta-Hydrolases"/>
    <property type="match status" value="1"/>
</dbReference>
<accession>A0ABW9G473</accession>
<protein>
    <recommendedName>
        <fullName evidence="3">Carboxylic ester hydrolase</fullName>
        <ecNumber evidence="3">3.1.1.-</ecNumber>
    </recommendedName>
</protein>
<keyword evidence="6" id="KW-1185">Reference proteome</keyword>
<feature type="domain" description="Carboxylesterase type B" evidence="4">
    <location>
        <begin position="24"/>
        <end position="340"/>
    </location>
</feature>
<name>A0ABW9G473_9GAMM</name>
<dbReference type="InterPro" id="IPR002018">
    <property type="entry name" value="CarbesteraseB"/>
</dbReference>